<keyword evidence="5" id="KW-1185">Reference proteome</keyword>
<dbReference type="InterPro" id="IPR032466">
    <property type="entry name" value="Metal_Hydrolase"/>
</dbReference>
<comment type="caution">
    <text evidence="4">The sequence shown here is derived from an EMBL/GenBank/DDBJ whole genome shotgun (WGS) entry which is preliminary data.</text>
</comment>
<evidence type="ECO:0000313" key="5">
    <source>
        <dbReference type="Proteomes" id="UP000432015"/>
    </source>
</evidence>
<organism evidence="4 5">
    <name type="scientific">Actinomadura litoris</name>
    <dbReference type="NCBI Taxonomy" id="2678616"/>
    <lineage>
        <taxon>Bacteria</taxon>
        <taxon>Bacillati</taxon>
        <taxon>Actinomycetota</taxon>
        <taxon>Actinomycetes</taxon>
        <taxon>Streptosporangiales</taxon>
        <taxon>Thermomonosporaceae</taxon>
        <taxon>Actinomadura</taxon>
    </lineage>
</organism>
<dbReference type="InterPro" id="IPR001559">
    <property type="entry name" value="Phosphotriesterase"/>
</dbReference>
<evidence type="ECO:0000313" key="4">
    <source>
        <dbReference type="EMBL" id="MUN35297.1"/>
    </source>
</evidence>
<keyword evidence="1" id="KW-0479">Metal-binding</keyword>
<sequence length="349" mass="35695">MLTQAGRGFGAAYGMFPGARRTGGVSMSAPDTPGAGRVMTVTGPVAPDALGHTVTSVHVVSDLPAGENGGDVDETPVGLGLLGALSLGAANRDNARLTEEGAAAELADFAALGGGTVVDVTGAGRGRDPRALARLARATGVHVVMGASGGVAEEIVREVVDGVDGVRAGVIGRIGMLDPDRAAHRAVAATVGEAARETGAPVLLDRAATYEATHRVLDLLDGVDPARVAVGACDAFATDHEALASLAERGVSVQFDRLGRLTNVYTEVDDQDVAAAVLALAERGHAERVLLSPGVSRKIDLKGFGGGGYGFVVQQFVPFLRFQGADDALVHALTEANPARWLTITEERR</sequence>
<comment type="caution">
    <text evidence="3">Lacks conserved residue(s) required for the propagation of feature annotation.</text>
</comment>
<protein>
    <submittedName>
        <fullName evidence="4">Phosphotriesterase</fullName>
    </submittedName>
</protein>
<dbReference type="Proteomes" id="UP000432015">
    <property type="component" value="Unassembled WGS sequence"/>
</dbReference>
<dbReference type="PANTHER" id="PTHR10819:SF3">
    <property type="entry name" value="PHOSPHOTRIESTERASE-RELATED PROTEIN"/>
    <property type="match status" value="1"/>
</dbReference>
<evidence type="ECO:0000256" key="3">
    <source>
        <dbReference type="PROSITE-ProRule" id="PRU00679"/>
    </source>
</evidence>
<accession>A0A7K1KTG8</accession>
<dbReference type="PROSITE" id="PS51347">
    <property type="entry name" value="PHOSPHOTRIESTERASE_2"/>
    <property type="match status" value="1"/>
</dbReference>
<comment type="similarity">
    <text evidence="3">Belongs to the metallo-dependent hydrolases superfamily. Phosphotriesterase family.</text>
</comment>
<dbReference type="EMBL" id="WOFH01000001">
    <property type="protein sequence ID" value="MUN35297.1"/>
    <property type="molecule type" value="Genomic_DNA"/>
</dbReference>
<proteinExistence type="inferred from homology"/>
<dbReference type="GO" id="GO:0016787">
    <property type="term" value="F:hydrolase activity"/>
    <property type="evidence" value="ECO:0007669"/>
    <property type="project" value="UniProtKB-KW"/>
</dbReference>
<evidence type="ECO:0000256" key="2">
    <source>
        <dbReference type="ARBA" id="ARBA00022801"/>
    </source>
</evidence>
<reference evidence="4 5" key="1">
    <citation type="submission" date="2019-11" db="EMBL/GenBank/DDBJ databases">
        <authorList>
            <person name="Cao P."/>
        </authorList>
    </citation>
    <scope>NUCLEOTIDE SEQUENCE [LARGE SCALE GENOMIC DNA]</scope>
    <source>
        <strain evidence="4 5">NEAU-AAG5</strain>
    </source>
</reference>
<dbReference type="PANTHER" id="PTHR10819">
    <property type="entry name" value="PHOSPHOTRIESTERASE-RELATED"/>
    <property type="match status" value="1"/>
</dbReference>
<keyword evidence="2" id="KW-0378">Hydrolase</keyword>
<gene>
    <name evidence="4" type="ORF">GNZ18_01580</name>
</gene>
<dbReference type="Pfam" id="PF02126">
    <property type="entry name" value="PTE"/>
    <property type="match status" value="1"/>
</dbReference>
<evidence type="ECO:0000256" key="1">
    <source>
        <dbReference type="ARBA" id="ARBA00022723"/>
    </source>
</evidence>
<name>A0A7K1KTG8_9ACTN</name>
<dbReference type="Gene3D" id="3.20.20.140">
    <property type="entry name" value="Metal-dependent hydrolases"/>
    <property type="match status" value="1"/>
</dbReference>
<dbReference type="AlphaFoldDB" id="A0A7K1KTG8"/>
<dbReference type="SUPFAM" id="SSF51556">
    <property type="entry name" value="Metallo-dependent hydrolases"/>
    <property type="match status" value="1"/>
</dbReference>
<dbReference type="GO" id="GO:0008270">
    <property type="term" value="F:zinc ion binding"/>
    <property type="evidence" value="ECO:0007669"/>
    <property type="project" value="InterPro"/>
</dbReference>